<evidence type="ECO:0000313" key="2">
    <source>
        <dbReference type="EMBL" id="BAQ24873.1"/>
    </source>
</evidence>
<protein>
    <submittedName>
        <fullName evidence="2">Uncharacterized protein</fullName>
    </submittedName>
</protein>
<proteinExistence type="predicted"/>
<evidence type="ECO:0000313" key="3">
    <source>
        <dbReference type="Proteomes" id="UP000217758"/>
    </source>
</evidence>
<name>A0A1L7LKY6_9STRE</name>
<accession>A0A1L7LKY6</accession>
<feature type="compositionally biased region" description="Low complexity" evidence="1">
    <location>
        <begin position="49"/>
        <end position="86"/>
    </location>
</feature>
<organism evidence="2 3">
    <name type="scientific">Streptococcus troglodytae</name>
    <dbReference type="NCBI Taxonomy" id="1111760"/>
    <lineage>
        <taxon>Bacteria</taxon>
        <taxon>Bacillati</taxon>
        <taxon>Bacillota</taxon>
        <taxon>Bacilli</taxon>
        <taxon>Lactobacillales</taxon>
        <taxon>Streptococcaceae</taxon>
        <taxon>Streptococcus</taxon>
    </lineage>
</organism>
<reference evidence="2 3" key="1">
    <citation type="journal article" date="2016" name="Microbiol. Immunol.">
        <title>Complete genome sequence of Streptococcus troglodytae TKU31 isolated from the oral cavity of a chimpanzee (Pan troglodytes).</title>
        <authorList>
            <person name="Okamoto M."/>
            <person name="Naito M."/>
            <person name="Miyanohara M."/>
            <person name="Imai S."/>
            <person name="Nomura Y."/>
            <person name="Saito W."/>
            <person name="Momoi Y."/>
            <person name="Takada K."/>
            <person name="Miyabe-Nishiwaki T."/>
            <person name="Tomonaga M."/>
            <person name="Hanada N."/>
        </authorList>
    </citation>
    <scope>NUCLEOTIDE SEQUENCE [LARGE SCALE GENOMIC DNA]</scope>
    <source>
        <strain evidence="3">TKU 31</strain>
    </source>
</reference>
<dbReference type="EMBL" id="AP014612">
    <property type="protein sequence ID" value="BAQ24873.1"/>
    <property type="molecule type" value="Genomic_DNA"/>
</dbReference>
<gene>
    <name evidence="2" type="ORF">SRT_16120</name>
</gene>
<dbReference type="Proteomes" id="UP000217758">
    <property type="component" value="Chromosome"/>
</dbReference>
<feature type="compositionally biased region" description="Polar residues" evidence="1">
    <location>
        <begin position="34"/>
        <end position="48"/>
    </location>
</feature>
<feature type="region of interest" description="Disordered" evidence="1">
    <location>
        <begin position="34"/>
        <end position="88"/>
    </location>
</feature>
<keyword evidence="3" id="KW-1185">Reference proteome</keyword>
<dbReference type="RefSeq" id="WP_128833681.1">
    <property type="nucleotide sequence ID" value="NZ_AP014612.1"/>
</dbReference>
<dbReference type="AlphaFoldDB" id="A0A1L7LKY6"/>
<evidence type="ECO:0000256" key="1">
    <source>
        <dbReference type="SAM" id="MobiDB-lite"/>
    </source>
</evidence>
<sequence>MTPKKLKIALTVLILLMLALFLFLFNLHSAKENSPQEGVKVSKTNAKKSQTSTSSVMTSSRKATEQTSQAQSQTQNQTQSQAEQSNPSVILPIPQELVGTYKGSSPQASEITFTVSSNGQLRAQANFEPASDINDVTATVSGIRKVDTDTYIWEFVSGSSAALLPGVTGIGGLGKMQPGFILRGGQLTPIMFTGPVDGEIDYSHPNPYPVSLNKQ</sequence>
<dbReference type="KEGG" id="strg:SRT_16120"/>